<dbReference type="InterPro" id="IPR000077">
    <property type="entry name" value="Ribosomal_eL39"/>
</dbReference>
<evidence type="ECO:0000256" key="2">
    <source>
        <dbReference type="ARBA" id="ARBA00022980"/>
    </source>
</evidence>
<dbReference type="EMBL" id="ML987191">
    <property type="protein sequence ID" value="KAF2253983.1"/>
    <property type="molecule type" value="Genomic_DNA"/>
</dbReference>
<organism evidence="7 8">
    <name type="scientific">Trematosphaeria pertusa</name>
    <dbReference type="NCBI Taxonomy" id="390896"/>
    <lineage>
        <taxon>Eukaryota</taxon>
        <taxon>Fungi</taxon>
        <taxon>Dikarya</taxon>
        <taxon>Ascomycota</taxon>
        <taxon>Pezizomycotina</taxon>
        <taxon>Dothideomycetes</taxon>
        <taxon>Pleosporomycetidae</taxon>
        <taxon>Pleosporales</taxon>
        <taxon>Massarineae</taxon>
        <taxon>Trematosphaeriaceae</taxon>
        <taxon>Trematosphaeria</taxon>
    </lineage>
</organism>
<dbReference type="SUPFAM" id="SSF48662">
    <property type="entry name" value="Ribosomal protein L39e"/>
    <property type="match status" value="1"/>
</dbReference>
<evidence type="ECO:0000256" key="4">
    <source>
        <dbReference type="ARBA" id="ARBA00035234"/>
    </source>
</evidence>
<evidence type="ECO:0000256" key="6">
    <source>
        <dbReference type="SAM" id="MobiDB-lite"/>
    </source>
</evidence>
<dbReference type="Pfam" id="PF00832">
    <property type="entry name" value="Ribosomal_L39"/>
    <property type="match status" value="1"/>
</dbReference>
<sequence>MDGRGRQRDGRSPEVERRARDTKLGLERIAGLAHTSRKRTQEIVASLKELHRNDNTIDISTARHTVTMPSHKSFRTKQKLAKAQKQNRPIPQWIRLRTGNTIRYNAKRRHWRKTRIGI</sequence>
<reference evidence="7" key="1">
    <citation type="journal article" date="2020" name="Stud. Mycol.">
        <title>101 Dothideomycetes genomes: a test case for predicting lifestyles and emergence of pathogens.</title>
        <authorList>
            <person name="Haridas S."/>
            <person name="Albert R."/>
            <person name="Binder M."/>
            <person name="Bloem J."/>
            <person name="Labutti K."/>
            <person name="Salamov A."/>
            <person name="Andreopoulos B."/>
            <person name="Baker S."/>
            <person name="Barry K."/>
            <person name="Bills G."/>
            <person name="Bluhm B."/>
            <person name="Cannon C."/>
            <person name="Castanera R."/>
            <person name="Culley D."/>
            <person name="Daum C."/>
            <person name="Ezra D."/>
            <person name="Gonzalez J."/>
            <person name="Henrissat B."/>
            <person name="Kuo A."/>
            <person name="Liang C."/>
            <person name="Lipzen A."/>
            <person name="Lutzoni F."/>
            <person name="Magnuson J."/>
            <person name="Mondo S."/>
            <person name="Nolan M."/>
            <person name="Ohm R."/>
            <person name="Pangilinan J."/>
            <person name="Park H.-J."/>
            <person name="Ramirez L."/>
            <person name="Alfaro M."/>
            <person name="Sun H."/>
            <person name="Tritt A."/>
            <person name="Yoshinaga Y."/>
            <person name="Zwiers L.-H."/>
            <person name="Turgeon B."/>
            <person name="Goodwin S."/>
            <person name="Spatafora J."/>
            <person name="Crous P."/>
            <person name="Grigoriev I."/>
        </authorList>
    </citation>
    <scope>NUCLEOTIDE SEQUENCE</scope>
    <source>
        <strain evidence="7">CBS 122368</strain>
    </source>
</reference>
<dbReference type="Gene3D" id="1.10.1620.10">
    <property type="entry name" value="Ribosomal protein L39e"/>
    <property type="match status" value="1"/>
</dbReference>
<dbReference type="OrthoDB" id="6332053at2759"/>
<protein>
    <recommendedName>
        <fullName evidence="4">Large ribosomal subunit protein eL39</fullName>
    </recommendedName>
    <alternativeName>
        <fullName evidence="5">60S ribosomal protein L39</fullName>
    </alternativeName>
</protein>
<evidence type="ECO:0000256" key="3">
    <source>
        <dbReference type="ARBA" id="ARBA00023274"/>
    </source>
</evidence>
<keyword evidence="8" id="KW-1185">Reference proteome</keyword>
<name>A0A6A6IXS4_9PLEO</name>
<evidence type="ECO:0000256" key="1">
    <source>
        <dbReference type="ARBA" id="ARBA00009339"/>
    </source>
</evidence>
<dbReference type="GO" id="GO:0006412">
    <property type="term" value="P:translation"/>
    <property type="evidence" value="ECO:0007669"/>
    <property type="project" value="InterPro"/>
</dbReference>
<dbReference type="InterPro" id="IPR023626">
    <property type="entry name" value="Ribosomal_eL39_dom_sf"/>
</dbReference>
<dbReference type="PANTHER" id="PTHR19970:SF0">
    <property type="entry name" value="LARGE RIBOSOMAL SUBUNIT PROTEIN EL39"/>
    <property type="match status" value="1"/>
</dbReference>
<dbReference type="FunFam" id="1.10.1620.10:FF:000001">
    <property type="entry name" value="60S ribosomal protein-like L39"/>
    <property type="match status" value="1"/>
</dbReference>
<dbReference type="GO" id="GO:0003735">
    <property type="term" value="F:structural constituent of ribosome"/>
    <property type="evidence" value="ECO:0007669"/>
    <property type="project" value="InterPro"/>
</dbReference>
<gene>
    <name evidence="7" type="ORF">BU26DRAFT_548319</name>
</gene>
<dbReference type="GO" id="GO:0022625">
    <property type="term" value="C:cytosolic large ribosomal subunit"/>
    <property type="evidence" value="ECO:0007669"/>
    <property type="project" value="TreeGrafter"/>
</dbReference>
<keyword evidence="2" id="KW-0689">Ribosomal protein</keyword>
<evidence type="ECO:0000313" key="7">
    <source>
        <dbReference type="EMBL" id="KAF2253983.1"/>
    </source>
</evidence>
<dbReference type="AlphaFoldDB" id="A0A6A6IXS4"/>
<dbReference type="Proteomes" id="UP000800094">
    <property type="component" value="Unassembled WGS sequence"/>
</dbReference>
<dbReference type="GeneID" id="54585260"/>
<dbReference type="RefSeq" id="XP_033688987.1">
    <property type="nucleotide sequence ID" value="XM_033831930.1"/>
</dbReference>
<proteinExistence type="inferred from homology"/>
<evidence type="ECO:0000313" key="8">
    <source>
        <dbReference type="Proteomes" id="UP000800094"/>
    </source>
</evidence>
<feature type="region of interest" description="Disordered" evidence="6">
    <location>
        <begin position="1"/>
        <end position="22"/>
    </location>
</feature>
<dbReference type="HAMAP" id="MF_00629">
    <property type="entry name" value="Ribosomal_eL39"/>
    <property type="match status" value="1"/>
</dbReference>
<comment type="similarity">
    <text evidence="1">Belongs to the eukaryotic ribosomal protein eL39 family.</text>
</comment>
<dbReference type="PANTHER" id="PTHR19970">
    <property type="entry name" value="RIBOSOMAL PROTEIN L39E"/>
    <property type="match status" value="1"/>
</dbReference>
<keyword evidence="3" id="KW-0687">Ribonucleoprotein</keyword>
<accession>A0A6A6IXS4</accession>
<evidence type="ECO:0000256" key="5">
    <source>
        <dbReference type="ARBA" id="ARBA00035339"/>
    </source>
</evidence>